<evidence type="ECO:0000256" key="5">
    <source>
        <dbReference type="ARBA" id="ARBA00044506"/>
    </source>
</evidence>
<name>A0A836EKM7_9HYME</name>
<evidence type="ECO:0000256" key="3">
    <source>
        <dbReference type="ARBA" id="ARBA00023054"/>
    </source>
</evidence>
<keyword evidence="2" id="KW-0970">Cilium biogenesis/degradation</keyword>
<evidence type="ECO:0000256" key="4">
    <source>
        <dbReference type="ARBA" id="ARBA00023273"/>
    </source>
</evidence>
<dbReference type="AlphaFoldDB" id="A0A836EKM7"/>
<evidence type="ECO:0000313" key="11">
    <source>
        <dbReference type="Proteomes" id="UP000667349"/>
    </source>
</evidence>
<dbReference type="GO" id="GO:0005930">
    <property type="term" value="C:axoneme"/>
    <property type="evidence" value="ECO:0007669"/>
    <property type="project" value="TreeGrafter"/>
</dbReference>
<evidence type="ECO:0000313" key="10">
    <source>
        <dbReference type="EMBL" id="KAG5306300.1"/>
    </source>
</evidence>
<dbReference type="PANTHER" id="PTHR15654">
    <property type="entry name" value="COILED-COIL DOMAIN-CONTAINING PROTEIN 113-RELATED"/>
    <property type="match status" value="1"/>
</dbReference>
<dbReference type="PANTHER" id="PTHR15654:SF2">
    <property type="entry name" value="COILED-COIL DOMAIN-CONTAINING PROTEIN 113"/>
    <property type="match status" value="1"/>
</dbReference>
<dbReference type="Pfam" id="PF13870">
    <property type="entry name" value="CCDC113_CCDC96_CC"/>
    <property type="match status" value="1"/>
</dbReference>
<evidence type="ECO:0000256" key="1">
    <source>
        <dbReference type="ARBA" id="ARBA00004138"/>
    </source>
</evidence>
<dbReference type="InterPro" id="IPR051885">
    <property type="entry name" value="CC_CF"/>
</dbReference>
<organism evidence="10 11">
    <name type="scientific">Acromyrmex insinuator</name>
    <dbReference type="NCBI Taxonomy" id="230686"/>
    <lineage>
        <taxon>Eukaryota</taxon>
        <taxon>Metazoa</taxon>
        <taxon>Ecdysozoa</taxon>
        <taxon>Arthropoda</taxon>
        <taxon>Hexapoda</taxon>
        <taxon>Insecta</taxon>
        <taxon>Pterygota</taxon>
        <taxon>Neoptera</taxon>
        <taxon>Endopterygota</taxon>
        <taxon>Hymenoptera</taxon>
        <taxon>Apocrita</taxon>
        <taxon>Aculeata</taxon>
        <taxon>Formicoidea</taxon>
        <taxon>Formicidae</taxon>
        <taxon>Myrmicinae</taxon>
        <taxon>Acromyrmex</taxon>
    </lineage>
</organism>
<feature type="coiled-coil region" evidence="7">
    <location>
        <begin position="133"/>
        <end position="185"/>
    </location>
</feature>
<feature type="region of interest" description="Disordered" evidence="8">
    <location>
        <begin position="83"/>
        <end position="112"/>
    </location>
</feature>
<feature type="non-terminal residue" evidence="10">
    <location>
        <position position="1"/>
    </location>
</feature>
<comment type="subcellular location">
    <subcellularLocation>
        <location evidence="1">Cell projection</location>
        <location evidence="1">Cilium</location>
    </subcellularLocation>
</comment>
<comment type="caution">
    <text evidence="10">The sequence shown here is derived from an EMBL/GenBank/DDBJ whole genome shotgun (WGS) entry which is preliminary data.</text>
</comment>
<dbReference type="InterPro" id="IPR025254">
    <property type="entry name" value="CCDC113/CCDC96_CC"/>
</dbReference>
<dbReference type="GO" id="GO:0060271">
    <property type="term" value="P:cilium assembly"/>
    <property type="evidence" value="ECO:0007669"/>
    <property type="project" value="TreeGrafter"/>
</dbReference>
<sequence>MIRQNSTFSAGSSVLTKQDEFCYYEDMTETELRQVLENVIYSNVLLRLENDIFERYLMRRNPESVQKITQILETAKRVQKIAPQHSRISPVTSASGSLANVRDKDSASVSDTPSRHFHQLQLQLHFLTYMHRIEMVNTEIRELQKKLKKIEQTSTKKKIYLRARIEENQISIHEILKNREEFEENVVQKGVDIITGKIPAEKFIRFIEESLKVVDLIIEKNRLKMATIKCQIRKVKLQLKHRKEGETLRVIDFEQLKIENKICVQKIDEKNQYLLEMKRNAGRYTITLSKHKKKVDGLMLIMNQVRNKIVSKKQEIVKLQSKQIATKIEIDKEKEQLKSIMELINNFEIPSVVDSIKLRMKLQESQKIHKQLSRQREIHRITFKSRKQNAF</sequence>
<dbReference type="GO" id="GO:0036064">
    <property type="term" value="C:ciliary basal body"/>
    <property type="evidence" value="ECO:0007669"/>
    <property type="project" value="TreeGrafter"/>
</dbReference>
<feature type="domain" description="CCDC113/CCDC96 coiled-coil" evidence="9">
    <location>
        <begin position="218"/>
        <end position="378"/>
    </location>
</feature>
<gene>
    <name evidence="10" type="primary">Ccdc113</name>
    <name evidence="10" type="ORF">G6Z75_0004567</name>
</gene>
<keyword evidence="3 7" id="KW-0175">Coiled coil</keyword>
<keyword evidence="4" id="KW-0966">Cell projection</keyword>
<evidence type="ECO:0000259" key="9">
    <source>
        <dbReference type="Pfam" id="PF13870"/>
    </source>
</evidence>
<protein>
    <recommendedName>
        <fullName evidence="6">Cilia- and flagella-associated protein 263</fullName>
    </recommendedName>
</protein>
<keyword evidence="11" id="KW-1185">Reference proteome</keyword>
<dbReference type="Proteomes" id="UP000667349">
    <property type="component" value="Unassembled WGS sequence"/>
</dbReference>
<reference evidence="10" key="1">
    <citation type="submission" date="2020-02" db="EMBL/GenBank/DDBJ databases">
        <title>Relaxed selection underlies rapid genomic changes in the transitions from sociality to social parasitism in ants.</title>
        <authorList>
            <person name="Bi X."/>
        </authorList>
    </citation>
    <scope>NUCLEOTIDE SEQUENCE</scope>
    <source>
        <strain evidence="10">BGI-DK2013a</strain>
        <tissue evidence="10">Whole body</tissue>
    </source>
</reference>
<feature type="compositionally biased region" description="Polar residues" evidence="8">
    <location>
        <begin position="86"/>
        <end position="98"/>
    </location>
</feature>
<dbReference type="EMBL" id="JAANHZ010000838">
    <property type="protein sequence ID" value="KAG5306300.1"/>
    <property type="molecule type" value="Genomic_DNA"/>
</dbReference>
<proteinExistence type="inferred from homology"/>
<comment type="similarity">
    <text evidence="5">Belongs to the CFAP263 family.</text>
</comment>
<feature type="non-terminal residue" evidence="10">
    <location>
        <position position="391"/>
    </location>
</feature>
<accession>A0A836EKM7</accession>
<evidence type="ECO:0000256" key="7">
    <source>
        <dbReference type="SAM" id="Coils"/>
    </source>
</evidence>
<evidence type="ECO:0000256" key="2">
    <source>
        <dbReference type="ARBA" id="ARBA00022794"/>
    </source>
</evidence>
<evidence type="ECO:0000256" key="6">
    <source>
        <dbReference type="ARBA" id="ARBA00044798"/>
    </source>
</evidence>
<evidence type="ECO:0000256" key="8">
    <source>
        <dbReference type="SAM" id="MobiDB-lite"/>
    </source>
</evidence>